<dbReference type="PANTHER" id="PTHR43694:SF1">
    <property type="entry name" value="RIBONUCLEASE J"/>
    <property type="match status" value="1"/>
</dbReference>
<dbReference type="GO" id="GO:0046872">
    <property type="term" value="F:metal ion binding"/>
    <property type="evidence" value="ECO:0007669"/>
    <property type="project" value="UniProtKB-KW"/>
</dbReference>
<dbReference type="Proteomes" id="UP000249762">
    <property type="component" value="Unassembled WGS sequence"/>
</dbReference>
<keyword evidence="2" id="KW-0540">Nuclease</keyword>
<name>A0A328PNW5_9MOLU</name>
<evidence type="ECO:0000313" key="9">
    <source>
        <dbReference type="EMBL" id="RAO94806.1"/>
    </source>
</evidence>
<comment type="caution">
    <text evidence="9">The sequence shown here is derived from an EMBL/GenBank/DDBJ whole genome shotgun (WGS) entry which is preliminary data.</text>
</comment>
<evidence type="ECO:0000256" key="4">
    <source>
        <dbReference type="ARBA" id="ARBA00022801"/>
    </source>
</evidence>
<reference evidence="10" key="1">
    <citation type="submission" date="2018-06" db="EMBL/GenBank/DDBJ databases">
        <authorList>
            <person name="Martinez Ocampo F."/>
            <person name="Quiroz Castaneda R.E."/>
            <person name="Rojas Lopez X."/>
        </authorList>
    </citation>
    <scope>NUCLEOTIDE SEQUENCE [LARGE SCALE GENOMIC DNA]</scope>
    <source>
        <strain evidence="10">INIFAP02</strain>
    </source>
</reference>
<evidence type="ECO:0000256" key="6">
    <source>
        <dbReference type="ARBA" id="ARBA00022839"/>
    </source>
</evidence>
<dbReference type="SMART" id="SM00849">
    <property type="entry name" value="Lactamase_B"/>
    <property type="match status" value="1"/>
</dbReference>
<dbReference type="InterPro" id="IPR011108">
    <property type="entry name" value="RMMBL"/>
</dbReference>
<dbReference type="InterPro" id="IPR055132">
    <property type="entry name" value="RNase_J_b_CASP"/>
</dbReference>
<accession>A0A328PNW5</accession>
<dbReference type="GO" id="GO:0004527">
    <property type="term" value="F:exonuclease activity"/>
    <property type="evidence" value="ECO:0007669"/>
    <property type="project" value="UniProtKB-KW"/>
</dbReference>
<evidence type="ECO:0000256" key="3">
    <source>
        <dbReference type="ARBA" id="ARBA00022723"/>
    </source>
</evidence>
<dbReference type="InterPro" id="IPR004613">
    <property type="entry name" value="RNase_J"/>
</dbReference>
<dbReference type="SUPFAM" id="SSF56281">
    <property type="entry name" value="Metallo-hydrolase/oxidoreductase"/>
    <property type="match status" value="1"/>
</dbReference>
<evidence type="ECO:0000256" key="7">
    <source>
        <dbReference type="ARBA" id="ARBA00022884"/>
    </source>
</evidence>
<proteinExistence type="predicted"/>
<dbReference type="InterPro" id="IPR042173">
    <property type="entry name" value="RNase_J_2"/>
</dbReference>
<dbReference type="Pfam" id="PF00753">
    <property type="entry name" value="Lactamase_B"/>
    <property type="match status" value="1"/>
</dbReference>
<evidence type="ECO:0000256" key="1">
    <source>
        <dbReference type="ARBA" id="ARBA00022490"/>
    </source>
</evidence>
<keyword evidence="10" id="KW-1185">Reference proteome</keyword>
<keyword evidence="7" id="KW-0694">RNA-binding</keyword>
<keyword evidence="1" id="KW-0963">Cytoplasm</keyword>
<dbReference type="OrthoDB" id="9758375at2"/>
<dbReference type="AlphaFoldDB" id="A0A328PNW5"/>
<dbReference type="CDD" id="cd07714">
    <property type="entry name" value="RNaseJ_MBL-fold"/>
    <property type="match status" value="1"/>
</dbReference>
<dbReference type="InterPro" id="IPR001279">
    <property type="entry name" value="Metallo-B-lactamas"/>
</dbReference>
<feature type="domain" description="Metallo-beta-lactamase" evidence="8">
    <location>
        <begin position="34"/>
        <end position="211"/>
    </location>
</feature>
<keyword evidence="3" id="KW-0479">Metal-binding</keyword>
<dbReference type="PANTHER" id="PTHR43694">
    <property type="entry name" value="RIBONUCLEASE J"/>
    <property type="match status" value="1"/>
</dbReference>
<dbReference type="RefSeq" id="WP_112665847.1">
    <property type="nucleotide sequence ID" value="NZ_QKVO01000019.1"/>
</dbReference>
<evidence type="ECO:0000259" key="8">
    <source>
        <dbReference type="SMART" id="SM00849"/>
    </source>
</evidence>
<keyword evidence="4" id="KW-0378">Hydrolase</keyword>
<dbReference type="Gene3D" id="3.60.15.10">
    <property type="entry name" value="Ribonuclease Z/Hydroxyacylglutathione hydrolase-like"/>
    <property type="match status" value="1"/>
</dbReference>
<dbReference type="NCBIfam" id="TIGR00649">
    <property type="entry name" value="MG423"/>
    <property type="match status" value="1"/>
</dbReference>
<dbReference type="Pfam" id="PF07521">
    <property type="entry name" value="RMMBL"/>
    <property type="match status" value="1"/>
</dbReference>
<keyword evidence="6" id="KW-0269">Exonuclease</keyword>
<dbReference type="Gene3D" id="3.40.50.10710">
    <property type="entry name" value="Metallo-hydrolase/oxidoreductase"/>
    <property type="match status" value="1"/>
</dbReference>
<dbReference type="Pfam" id="PF22505">
    <property type="entry name" value="RNase_J_b_CASP"/>
    <property type="match status" value="1"/>
</dbReference>
<sequence>MIFHTIEQHIFESRKQKCAHSTYFFGLGGIEEIGKNCYCLEHQDEILVLDFGIKFGNKQTQPGVTGLVANLEYLIQEKSKIVGLFITHGHEDHIGGVVHLLNKIDIPLIYAPALATELIKKKIEEHKPIYEPKIITYNSESVFFTKYFGIDFFEVNHSIPDSFGFSISTPNGYIAFSGDFRFDLKNKINSKAFQRLINIGAREVDLLLCESTAAAQPGFNESELTIIQELKNIISSAKGRIIITFFASNLGRIEEIVKLANSRGRRIAIFGRSIESSLKCSQTAGLLNNYDLKNNLVSPQELDSIPDDQVLIICTGSQGEESSALSIISKGSHPHISLKPTDDIIFSSNAIPGNKQAINELINRLYKTGCNIHLNSSECRIHASGHATKLEQQLFISLISPKYLAPIHGEKKMLHDLKRNVRELNIVDKENIFILKNGSRLEILNREVRRVPEKDLEFSRSFFVMENKLTDNGSEILDERTKLALQGLLLVSISLCLKTKVIHSISPIASMGSFSFSLTVDLFRELNKLIRQKVEYLLKNLTFELNKENISKSIVSLMEEFFATNRKGQKIPRSIVLVEDTEYSKLWEESITADANYKESEQTPKA</sequence>
<evidence type="ECO:0000256" key="2">
    <source>
        <dbReference type="ARBA" id="ARBA00022722"/>
    </source>
</evidence>
<gene>
    <name evidence="9" type="ORF">DNK47_03055</name>
</gene>
<keyword evidence="5" id="KW-0862">Zinc</keyword>
<evidence type="ECO:0000256" key="5">
    <source>
        <dbReference type="ARBA" id="ARBA00022833"/>
    </source>
</evidence>
<protein>
    <submittedName>
        <fullName evidence="9">Ribonuclease J</fullName>
    </submittedName>
</protein>
<dbReference type="GO" id="GO:0003723">
    <property type="term" value="F:RNA binding"/>
    <property type="evidence" value="ECO:0007669"/>
    <property type="project" value="UniProtKB-KW"/>
</dbReference>
<evidence type="ECO:0000313" key="10">
    <source>
        <dbReference type="Proteomes" id="UP000249762"/>
    </source>
</evidence>
<dbReference type="Gene3D" id="3.10.20.580">
    <property type="match status" value="1"/>
</dbReference>
<organism evidence="9 10">
    <name type="scientific">Mycoplasma wenyonii</name>
    <dbReference type="NCBI Taxonomy" id="65123"/>
    <lineage>
        <taxon>Bacteria</taxon>
        <taxon>Bacillati</taxon>
        <taxon>Mycoplasmatota</taxon>
        <taxon>Mollicutes</taxon>
        <taxon>Mycoplasmataceae</taxon>
        <taxon>Mycoplasma</taxon>
    </lineage>
</organism>
<dbReference type="InterPro" id="IPR036866">
    <property type="entry name" value="RibonucZ/Hydroxyglut_hydro"/>
</dbReference>
<dbReference type="EMBL" id="QKVO01000019">
    <property type="protein sequence ID" value="RAO94806.1"/>
    <property type="molecule type" value="Genomic_DNA"/>
</dbReference>